<dbReference type="OrthoDB" id="9798842at2"/>
<dbReference type="InterPro" id="IPR002669">
    <property type="entry name" value="UreD"/>
</dbReference>
<comment type="similarity">
    <text evidence="1 3">Belongs to the UreD family.</text>
</comment>
<dbReference type="EMBL" id="VUOA01000006">
    <property type="protein sequence ID" value="KAA2242277.1"/>
    <property type="molecule type" value="Genomic_DNA"/>
</dbReference>
<evidence type="ECO:0000256" key="1">
    <source>
        <dbReference type="ARBA" id="ARBA00007177"/>
    </source>
</evidence>
<dbReference type="AlphaFoldDB" id="A0A5B2VVH8"/>
<evidence type="ECO:0000256" key="3">
    <source>
        <dbReference type="HAMAP-Rule" id="MF_01384"/>
    </source>
</evidence>
<dbReference type="GO" id="GO:0005737">
    <property type="term" value="C:cytoplasm"/>
    <property type="evidence" value="ECO:0007669"/>
    <property type="project" value="UniProtKB-SubCell"/>
</dbReference>
<dbReference type="Proteomes" id="UP000323142">
    <property type="component" value="Unassembled WGS sequence"/>
</dbReference>
<name>A0A5B2VVH8_9HYPH</name>
<keyword evidence="3" id="KW-0996">Nickel insertion</keyword>
<sequence>MLMTSPAVPGLPLPAFVRAQGGVRIEVERSLRGSAAMRVAESGGYRVRFPRSVLGLEGVLINTGGGMTGGDRLGIDVRVGEGAGATLTTQAAEKIYRSRGADVEVAIRLDLEAGSRLDWLPQEQILFDRARFARTLDVAMSPSASLTLMESTVFGRTAMGETLVDAAFRDRWRIRRGGRLVLAEDVRLEGDVAAALARPAIGAGARAMAVLLHVAPDAEARLDALRERLEGAASECGASAWNGLLVARFLHHDAAALRADLARVLQSFRGAPMPRSWQT</sequence>
<gene>
    <name evidence="3" type="primary">ureD</name>
    <name evidence="4" type="ORF">F0L46_03035</name>
</gene>
<protein>
    <recommendedName>
        <fullName evidence="3">Urease accessory protein UreD</fullName>
    </recommendedName>
</protein>
<proteinExistence type="inferred from homology"/>
<keyword evidence="5" id="KW-1185">Reference proteome</keyword>
<reference evidence="4 5" key="1">
    <citation type="submission" date="2019-09" db="EMBL/GenBank/DDBJ databases">
        <title>Salinarimonas rosea gen. nov., sp. nov., a new member of the a-2 subgroup of the Proteobacteria.</title>
        <authorList>
            <person name="Liu J."/>
        </authorList>
    </citation>
    <scope>NUCLEOTIDE SEQUENCE [LARGE SCALE GENOMIC DNA]</scope>
    <source>
        <strain evidence="4 5">BN140002</strain>
    </source>
</reference>
<comment type="function">
    <text evidence="3">Required for maturation of urease via the functional incorporation of the urease nickel metallocenter.</text>
</comment>
<keyword evidence="2 3" id="KW-0143">Chaperone</keyword>
<comment type="subcellular location">
    <subcellularLocation>
        <location evidence="3">Cytoplasm</location>
    </subcellularLocation>
</comment>
<evidence type="ECO:0000313" key="5">
    <source>
        <dbReference type="Proteomes" id="UP000323142"/>
    </source>
</evidence>
<reference evidence="4 5" key="2">
    <citation type="submission" date="2019-09" db="EMBL/GenBank/DDBJ databases">
        <authorList>
            <person name="Jin C."/>
        </authorList>
    </citation>
    <scope>NUCLEOTIDE SEQUENCE [LARGE SCALE GENOMIC DNA]</scope>
    <source>
        <strain evidence="4 5">BN140002</strain>
    </source>
</reference>
<dbReference type="HAMAP" id="MF_01384">
    <property type="entry name" value="UreD"/>
    <property type="match status" value="1"/>
</dbReference>
<accession>A0A5B2VVH8</accession>
<evidence type="ECO:0000313" key="4">
    <source>
        <dbReference type="EMBL" id="KAA2242277.1"/>
    </source>
</evidence>
<dbReference type="PANTHER" id="PTHR33643">
    <property type="entry name" value="UREASE ACCESSORY PROTEIN D"/>
    <property type="match status" value="1"/>
</dbReference>
<dbReference type="GO" id="GO:0016151">
    <property type="term" value="F:nickel cation binding"/>
    <property type="evidence" value="ECO:0007669"/>
    <property type="project" value="UniProtKB-UniRule"/>
</dbReference>
<dbReference type="Pfam" id="PF01774">
    <property type="entry name" value="UreD"/>
    <property type="match status" value="1"/>
</dbReference>
<keyword evidence="3" id="KW-0963">Cytoplasm</keyword>
<evidence type="ECO:0000256" key="2">
    <source>
        <dbReference type="ARBA" id="ARBA00023186"/>
    </source>
</evidence>
<dbReference type="PANTHER" id="PTHR33643:SF1">
    <property type="entry name" value="UREASE ACCESSORY PROTEIN D"/>
    <property type="match status" value="1"/>
</dbReference>
<organism evidence="4 5">
    <name type="scientific">Salinarimonas soli</name>
    <dbReference type="NCBI Taxonomy" id="1638099"/>
    <lineage>
        <taxon>Bacteria</taxon>
        <taxon>Pseudomonadati</taxon>
        <taxon>Pseudomonadota</taxon>
        <taxon>Alphaproteobacteria</taxon>
        <taxon>Hyphomicrobiales</taxon>
        <taxon>Salinarimonadaceae</taxon>
        <taxon>Salinarimonas</taxon>
    </lineage>
</organism>
<comment type="caution">
    <text evidence="4">The sequence shown here is derived from an EMBL/GenBank/DDBJ whole genome shotgun (WGS) entry which is preliminary data.</text>
</comment>
<comment type="subunit">
    <text evidence="3">UreD, UreF and UreG form a complex that acts as a GTP-hydrolysis-dependent molecular chaperone, activating the urease apoprotein by helping to assemble the nickel containing metallocenter of UreC. The UreE protein probably delivers the nickel.</text>
</comment>